<evidence type="ECO:0000256" key="7">
    <source>
        <dbReference type="ARBA" id="ARBA00023170"/>
    </source>
</evidence>
<evidence type="ECO:0000256" key="9">
    <source>
        <dbReference type="SAM" id="Phobius"/>
    </source>
</evidence>
<keyword evidence="6 9" id="KW-0472">Membrane</keyword>
<comment type="subcellular location">
    <subcellularLocation>
        <location evidence="1">Cell membrane</location>
        <topology evidence="1">Multi-pass membrane protein</topology>
    </subcellularLocation>
</comment>
<name>A0AAN5CKR2_9BILA</name>
<keyword evidence="8" id="KW-0807">Transducer</keyword>
<reference evidence="12" key="1">
    <citation type="submission" date="2022-10" db="EMBL/GenBank/DDBJ databases">
        <title>Genome assembly of Pristionchus species.</title>
        <authorList>
            <person name="Yoshida K."/>
            <person name="Sommer R.J."/>
        </authorList>
    </citation>
    <scope>NUCLEOTIDE SEQUENCE [LARGE SCALE GENOMIC DNA]</scope>
    <source>
        <strain evidence="12">RS5460</strain>
    </source>
</reference>
<evidence type="ECO:0000256" key="8">
    <source>
        <dbReference type="ARBA" id="ARBA00023224"/>
    </source>
</evidence>
<dbReference type="GO" id="GO:0007218">
    <property type="term" value="P:neuropeptide signaling pathway"/>
    <property type="evidence" value="ECO:0007669"/>
    <property type="project" value="TreeGrafter"/>
</dbReference>
<keyword evidence="5" id="KW-0297">G-protein coupled receptor</keyword>
<gene>
    <name evidence="11" type="ORF">PMAYCL1PPCAC_16330</name>
</gene>
<dbReference type="SUPFAM" id="SSF81321">
    <property type="entry name" value="Family A G protein-coupled receptor-like"/>
    <property type="match status" value="1"/>
</dbReference>
<feature type="transmembrane region" description="Helical" evidence="9">
    <location>
        <begin position="137"/>
        <end position="154"/>
    </location>
</feature>
<keyword evidence="4 9" id="KW-1133">Transmembrane helix</keyword>
<dbReference type="InterPro" id="IPR000276">
    <property type="entry name" value="GPCR_Rhodpsn"/>
</dbReference>
<feature type="transmembrane region" description="Helical" evidence="9">
    <location>
        <begin position="214"/>
        <end position="232"/>
    </location>
</feature>
<evidence type="ECO:0000259" key="10">
    <source>
        <dbReference type="PROSITE" id="PS50262"/>
    </source>
</evidence>
<feature type="domain" description="G-protein coupled receptors family 1 profile" evidence="10">
    <location>
        <begin position="31"/>
        <end position="242"/>
    </location>
</feature>
<evidence type="ECO:0000256" key="5">
    <source>
        <dbReference type="ARBA" id="ARBA00023040"/>
    </source>
</evidence>
<feature type="transmembrane region" description="Helical" evidence="9">
    <location>
        <begin position="95"/>
        <end position="116"/>
    </location>
</feature>
<dbReference type="InterPro" id="IPR017452">
    <property type="entry name" value="GPCR_Rhodpsn_7TM"/>
</dbReference>
<proteinExistence type="predicted"/>
<sequence length="242" mass="27530">DTNLDLPPERLPSDLIQLTFLLAVFLCGVPSNFLTLRRLLKLLKTTRRDSSRAAFVRLKIQLTLSDLMLLFFFVAPKLVWIITYEWIFGDMACKLYNYISLASFYLSSNIIVCIAIDRLRTVLSALQIGKGTNRTRSVLHLIVPAWLMAFTWAAPQLVVFQTTDVLANSSRSWIQCSDIWTISRSPACSRNMPCWFLTPLSQFTYEVTHLLLEFWVPLLVLLVSYGTIAARVSQVSSMTPQA</sequence>
<protein>
    <recommendedName>
        <fullName evidence="10">G-protein coupled receptors family 1 profile domain-containing protein</fullName>
    </recommendedName>
</protein>
<evidence type="ECO:0000256" key="4">
    <source>
        <dbReference type="ARBA" id="ARBA00022989"/>
    </source>
</evidence>
<evidence type="ECO:0000256" key="1">
    <source>
        <dbReference type="ARBA" id="ARBA00004651"/>
    </source>
</evidence>
<dbReference type="GO" id="GO:0008528">
    <property type="term" value="F:G protein-coupled peptide receptor activity"/>
    <property type="evidence" value="ECO:0007669"/>
    <property type="project" value="TreeGrafter"/>
</dbReference>
<dbReference type="Gene3D" id="1.20.1070.10">
    <property type="entry name" value="Rhodopsin 7-helix transmembrane proteins"/>
    <property type="match status" value="1"/>
</dbReference>
<dbReference type="PRINTS" id="PR00237">
    <property type="entry name" value="GPCRRHODOPSN"/>
</dbReference>
<keyword evidence="2" id="KW-1003">Cell membrane</keyword>
<evidence type="ECO:0000256" key="3">
    <source>
        <dbReference type="ARBA" id="ARBA00022692"/>
    </source>
</evidence>
<organism evidence="11 12">
    <name type="scientific">Pristionchus mayeri</name>
    <dbReference type="NCBI Taxonomy" id="1317129"/>
    <lineage>
        <taxon>Eukaryota</taxon>
        <taxon>Metazoa</taxon>
        <taxon>Ecdysozoa</taxon>
        <taxon>Nematoda</taxon>
        <taxon>Chromadorea</taxon>
        <taxon>Rhabditida</taxon>
        <taxon>Rhabditina</taxon>
        <taxon>Diplogasteromorpha</taxon>
        <taxon>Diplogasteroidea</taxon>
        <taxon>Neodiplogasteridae</taxon>
        <taxon>Pristionchus</taxon>
    </lineage>
</organism>
<dbReference type="Pfam" id="PF00001">
    <property type="entry name" value="7tm_1"/>
    <property type="match status" value="1"/>
</dbReference>
<accession>A0AAN5CKR2</accession>
<dbReference type="PANTHER" id="PTHR24230">
    <property type="entry name" value="G-PROTEIN COUPLED RECEPTOR"/>
    <property type="match status" value="1"/>
</dbReference>
<keyword evidence="7" id="KW-0675">Receptor</keyword>
<evidence type="ECO:0000313" key="12">
    <source>
        <dbReference type="Proteomes" id="UP001328107"/>
    </source>
</evidence>
<dbReference type="PROSITE" id="PS50262">
    <property type="entry name" value="G_PROTEIN_RECEP_F1_2"/>
    <property type="match status" value="1"/>
</dbReference>
<feature type="non-terminal residue" evidence="11">
    <location>
        <position position="242"/>
    </location>
</feature>
<dbReference type="AlphaFoldDB" id="A0AAN5CKR2"/>
<feature type="transmembrane region" description="Helical" evidence="9">
    <location>
        <begin position="15"/>
        <end position="35"/>
    </location>
</feature>
<evidence type="ECO:0000256" key="6">
    <source>
        <dbReference type="ARBA" id="ARBA00023136"/>
    </source>
</evidence>
<feature type="non-terminal residue" evidence="11">
    <location>
        <position position="1"/>
    </location>
</feature>
<evidence type="ECO:0000313" key="11">
    <source>
        <dbReference type="EMBL" id="GMR46135.1"/>
    </source>
</evidence>
<dbReference type="Proteomes" id="UP001328107">
    <property type="component" value="Unassembled WGS sequence"/>
</dbReference>
<comment type="caution">
    <text evidence="11">The sequence shown here is derived from an EMBL/GenBank/DDBJ whole genome shotgun (WGS) entry which is preliminary data.</text>
</comment>
<dbReference type="PANTHER" id="PTHR24230:SF154">
    <property type="entry name" value="G-PROTEIN COUPLED RECEPTORS FAMILY 1 PROFILE DOMAIN-CONTAINING PROTEIN"/>
    <property type="match status" value="1"/>
</dbReference>
<dbReference type="EMBL" id="BTRK01000004">
    <property type="protein sequence ID" value="GMR46135.1"/>
    <property type="molecule type" value="Genomic_DNA"/>
</dbReference>
<keyword evidence="12" id="KW-1185">Reference proteome</keyword>
<evidence type="ECO:0000256" key="2">
    <source>
        <dbReference type="ARBA" id="ARBA00022475"/>
    </source>
</evidence>
<dbReference type="GO" id="GO:0005886">
    <property type="term" value="C:plasma membrane"/>
    <property type="evidence" value="ECO:0007669"/>
    <property type="project" value="UniProtKB-SubCell"/>
</dbReference>
<keyword evidence="3 9" id="KW-0812">Transmembrane</keyword>